<reference evidence="1" key="1">
    <citation type="journal article" date="2021" name="Mol. Plant Microbe Interact.">
        <title>Complete Genome Sequence of the Plant-Pathogenic Fungus Colletotrichum lupini.</title>
        <authorList>
            <person name="Baroncelli R."/>
            <person name="Pensec F."/>
            <person name="Da Lio D."/>
            <person name="Boufleur T."/>
            <person name="Vicente I."/>
            <person name="Sarrocco S."/>
            <person name="Picot A."/>
            <person name="Baraldi E."/>
            <person name="Sukno S."/>
            <person name="Thon M."/>
            <person name="Le Floch G."/>
        </authorList>
    </citation>
    <scope>NUCLEOTIDE SEQUENCE</scope>
    <source>
        <strain evidence="1">IMI 504893</strain>
    </source>
</reference>
<name>A0A9Q8W9P0_9PEZI</name>
<protein>
    <submittedName>
        <fullName evidence="1">Uncharacterized protein</fullName>
    </submittedName>
</protein>
<evidence type="ECO:0000313" key="2">
    <source>
        <dbReference type="Proteomes" id="UP000830671"/>
    </source>
</evidence>
<dbReference type="Proteomes" id="UP000830671">
    <property type="component" value="Chromosome 10"/>
</dbReference>
<dbReference type="RefSeq" id="XP_049137463.1">
    <property type="nucleotide sequence ID" value="XM_049296239.1"/>
</dbReference>
<accession>A0A9Q8W9P0</accession>
<sequence length="228" mass="24742">MLYSYYVTTSRQPCSLGANSPGQRSVLSVLPKIPWLAHLEPPKVKSCSSQTRMPQSRLSQPPRSAATEFCCECCHCALITTPSDLPSMISDSISPLPLSFYSRGSAAEPSRNGLAPGWLIGCVGGHAGISVRIPCKIKYYPPTKPRQFAGRRPAPISRWRDPGFLSAPQMDASTVQCSFARSMLLRLYAGFPSQTGGGALNPRVVCRRIMAMAHRQERGAGDCRGSHC</sequence>
<proteinExistence type="predicted"/>
<dbReference type="GeneID" id="73351249"/>
<keyword evidence="2" id="KW-1185">Reference proteome</keyword>
<organism evidence="1 2">
    <name type="scientific">Colletotrichum lupini</name>
    <dbReference type="NCBI Taxonomy" id="145971"/>
    <lineage>
        <taxon>Eukaryota</taxon>
        <taxon>Fungi</taxon>
        <taxon>Dikarya</taxon>
        <taxon>Ascomycota</taxon>
        <taxon>Pezizomycotina</taxon>
        <taxon>Sordariomycetes</taxon>
        <taxon>Hypocreomycetidae</taxon>
        <taxon>Glomerellales</taxon>
        <taxon>Glomerellaceae</taxon>
        <taxon>Colletotrichum</taxon>
        <taxon>Colletotrichum acutatum species complex</taxon>
    </lineage>
</organism>
<dbReference type="KEGG" id="clup:CLUP02_17326"/>
<dbReference type="EMBL" id="CP019472">
    <property type="protein sequence ID" value="UQC75818.1"/>
    <property type="molecule type" value="Genomic_DNA"/>
</dbReference>
<evidence type="ECO:0000313" key="1">
    <source>
        <dbReference type="EMBL" id="UQC75818.1"/>
    </source>
</evidence>
<gene>
    <name evidence="1" type="ORF">CLUP02_17326</name>
</gene>
<dbReference type="AlphaFoldDB" id="A0A9Q8W9P0"/>